<dbReference type="AlphaFoldDB" id="A0AAF0ZMC9"/>
<dbReference type="Gene3D" id="3.30.70.270">
    <property type="match status" value="1"/>
</dbReference>
<dbReference type="Proteomes" id="UP001234989">
    <property type="component" value="Chromosome 8"/>
</dbReference>
<reference evidence="2" key="1">
    <citation type="submission" date="2023-08" db="EMBL/GenBank/DDBJ databases">
        <title>A de novo genome assembly of Solanum verrucosum Schlechtendal, a Mexican diploid species geographically isolated from the other diploid A-genome species in potato relatives.</title>
        <authorList>
            <person name="Hosaka K."/>
        </authorList>
    </citation>
    <scope>NUCLEOTIDE SEQUENCE</scope>
    <source>
        <tissue evidence="2">Young leaves</tissue>
    </source>
</reference>
<sequence>MPATRASISCGRGEVVPEAVVEASARGRGKDRAKGSARGVSQVRARARGVAPARDRARDVSLDLHVEVARTRLLVHRFLLRLFCQRLISSVMKVGMVDAPDVCFVVLYLCGPAREWWRTYVRSRTVGYPPTEWDTFSAAFHDCFIPWSARFYELCRHTMTVVLDKAEKVHKFARQLTFSIRSYVFKEAREGASFQSIISTAKEVELMVREEWGTLRGPGQMVSFLVPHGLIHHLFQQLRMDSYIDDPMVLAEVSIVDHLVCNNTYLWQARDSVLLTRGRGREIPESESLDDVITSIILVCHRLVSVLFDLGSSFLGHLRFSKIDLRSLYHQLKIRASDISKTIFRTRYGNYEFLVMLFGLTNAPTTFMELMNRVFRPNLDFLVIVFIDDVLVYSKTEEDHNQYLRIVVQSLREEKLYGKCLECEFWLDSVTF</sequence>
<evidence type="ECO:0000313" key="3">
    <source>
        <dbReference type="Proteomes" id="UP001234989"/>
    </source>
</evidence>
<evidence type="ECO:0000259" key="1">
    <source>
        <dbReference type="Pfam" id="PF00078"/>
    </source>
</evidence>
<dbReference type="Pfam" id="PF00078">
    <property type="entry name" value="RVT_1"/>
    <property type="match status" value="1"/>
</dbReference>
<dbReference type="SUPFAM" id="SSF56672">
    <property type="entry name" value="DNA/RNA polymerases"/>
    <property type="match status" value="1"/>
</dbReference>
<dbReference type="InterPro" id="IPR043502">
    <property type="entry name" value="DNA/RNA_pol_sf"/>
</dbReference>
<dbReference type="EMBL" id="CP133619">
    <property type="protein sequence ID" value="WMV42109.1"/>
    <property type="molecule type" value="Genomic_DNA"/>
</dbReference>
<proteinExistence type="predicted"/>
<gene>
    <name evidence="2" type="ORF">MTR67_035494</name>
</gene>
<name>A0AAF0ZMC9_SOLVR</name>
<protein>
    <recommendedName>
        <fullName evidence="1">Reverse transcriptase domain-containing protein</fullName>
    </recommendedName>
</protein>
<feature type="domain" description="Reverse transcriptase" evidence="1">
    <location>
        <begin position="319"/>
        <end position="417"/>
    </location>
</feature>
<dbReference type="CDD" id="cd01647">
    <property type="entry name" value="RT_LTR"/>
    <property type="match status" value="1"/>
</dbReference>
<dbReference type="InterPro" id="IPR053134">
    <property type="entry name" value="RNA-dir_DNA_polymerase"/>
</dbReference>
<organism evidence="2 3">
    <name type="scientific">Solanum verrucosum</name>
    <dbReference type="NCBI Taxonomy" id="315347"/>
    <lineage>
        <taxon>Eukaryota</taxon>
        <taxon>Viridiplantae</taxon>
        <taxon>Streptophyta</taxon>
        <taxon>Embryophyta</taxon>
        <taxon>Tracheophyta</taxon>
        <taxon>Spermatophyta</taxon>
        <taxon>Magnoliopsida</taxon>
        <taxon>eudicotyledons</taxon>
        <taxon>Gunneridae</taxon>
        <taxon>Pentapetalae</taxon>
        <taxon>asterids</taxon>
        <taxon>lamiids</taxon>
        <taxon>Solanales</taxon>
        <taxon>Solanaceae</taxon>
        <taxon>Solanoideae</taxon>
        <taxon>Solaneae</taxon>
        <taxon>Solanum</taxon>
    </lineage>
</organism>
<dbReference type="InterPro" id="IPR043128">
    <property type="entry name" value="Rev_trsase/Diguanyl_cyclase"/>
</dbReference>
<accession>A0AAF0ZMC9</accession>
<dbReference type="PANTHER" id="PTHR24559:SF444">
    <property type="entry name" value="REVERSE TRANSCRIPTASE DOMAIN-CONTAINING PROTEIN"/>
    <property type="match status" value="1"/>
</dbReference>
<dbReference type="PANTHER" id="PTHR24559">
    <property type="entry name" value="TRANSPOSON TY3-I GAG-POL POLYPROTEIN"/>
    <property type="match status" value="1"/>
</dbReference>
<keyword evidence="3" id="KW-1185">Reference proteome</keyword>
<dbReference type="Gene3D" id="3.10.10.10">
    <property type="entry name" value="HIV Type 1 Reverse Transcriptase, subunit A, domain 1"/>
    <property type="match status" value="1"/>
</dbReference>
<evidence type="ECO:0000313" key="2">
    <source>
        <dbReference type="EMBL" id="WMV42109.1"/>
    </source>
</evidence>
<dbReference type="InterPro" id="IPR000477">
    <property type="entry name" value="RT_dom"/>
</dbReference>